<evidence type="ECO:0000256" key="1">
    <source>
        <dbReference type="SAM" id="Phobius"/>
    </source>
</evidence>
<keyword evidence="1" id="KW-0812">Transmembrane</keyword>
<dbReference type="AlphaFoldDB" id="A0A2M8KMI3"/>
<proteinExistence type="predicted"/>
<evidence type="ECO:0000313" key="4">
    <source>
        <dbReference type="Proteomes" id="UP000231434"/>
    </source>
</evidence>
<sequence length="185" mass="22015">MAEQKLISVTHINVRQSISFLIIKLIIIEVFFSLLIVFLSLPFFKTLTVRAFEGVPVTLFITVFLLCVLIKCYFSFFVIFHWLNEYYEISASKIIHRSGFIFRHEDHYTLSHISSIGLQQNLFGRILNYGTIELYDRFDERRKYLYLIHNPARYFHVIESLLPRLDETQQKIRDKLVEANDEETL</sequence>
<dbReference type="PANTHER" id="PTHR37938">
    <property type="entry name" value="BLL0215 PROTEIN"/>
    <property type="match status" value="1"/>
</dbReference>
<dbReference type="Proteomes" id="UP000231434">
    <property type="component" value="Unassembled WGS sequence"/>
</dbReference>
<dbReference type="PANTHER" id="PTHR37938:SF1">
    <property type="entry name" value="BLL0215 PROTEIN"/>
    <property type="match status" value="1"/>
</dbReference>
<dbReference type="InterPro" id="IPR005182">
    <property type="entry name" value="YdbS-like_PH"/>
</dbReference>
<keyword evidence="1" id="KW-0472">Membrane</keyword>
<feature type="transmembrane region" description="Helical" evidence="1">
    <location>
        <begin position="56"/>
        <end position="83"/>
    </location>
</feature>
<dbReference type="EMBL" id="PFEB01000007">
    <property type="protein sequence ID" value="PJE61136.1"/>
    <property type="molecule type" value="Genomic_DNA"/>
</dbReference>
<organism evidence="3 4">
    <name type="scientific">Candidatus Roizmanbacteria bacterium CG10_big_fil_rev_8_21_14_0_10_36_26</name>
    <dbReference type="NCBI Taxonomy" id="1974851"/>
    <lineage>
        <taxon>Bacteria</taxon>
        <taxon>Candidatus Roizmaniibacteriota</taxon>
    </lineage>
</organism>
<evidence type="ECO:0000313" key="3">
    <source>
        <dbReference type="EMBL" id="PJE61136.1"/>
    </source>
</evidence>
<feature type="transmembrane region" description="Helical" evidence="1">
    <location>
        <begin position="21"/>
        <end position="44"/>
    </location>
</feature>
<accession>A0A2M8KMI3</accession>
<keyword evidence="1" id="KW-1133">Transmembrane helix</keyword>
<gene>
    <name evidence="3" type="ORF">COU86_00685</name>
</gene>
<name>A0A2M8KMI3_9BACT</name>
<evidence type="ECO:0000259" key="2">
    <source>
        <dbReference type="Pfam" id="PF03703"/>
    </source>
</evidence>
<reference evidence="4" key="1">
    <citation type="submission" date="2017-09" db="EMBL/GenBank/DDBJ databases">
        <title>Depth-based differentiation of microbial function through sediment-hosted aquifers and enrichment of novel symbionts in the deep terrestrial subsurface.</title>
        <authorList>
            <person name="Probst A.J."/>
            <person name="Ladd B."/>
            <person name="Jarett J.K."/>
            <person name="Geller-Mcgrath D.E."/>
            <person name="Sieber C.M.K."/>
            <person name="Emerson J.B."/>
            <person name="Anantharaman K."/>
            <person name="Thomas B.C."/>
            <person name="Malmstrom R."/>
            <person name="Stieglmeier M."/>
            <person name="Klingl A."/>
            <person name="Woyke T."/>
            <person name="Ryan C.M."/>
            <person name="Banfield J.F."/>
        </authorList>
    </citation>
    <scope>NUCLEOTIDE SEQUENCE [LARGE SCALE GENOMIC DNA]</scope>
</reference>
<feature type="domain" description="YdbS-like PH" evidence="2">
    <location>
        <begin position="87"/>
        <end position="135"/>
    </location>
</feature>
<protein>
    <recommendedName>
        <fullName evidence="2">YdbS-like PH domain-containing protein</fullName>
    </recommendedName>
</protein>
<comment type="caution">
    <text evidence="3">The sequence shown here is derived from an EMBL/GenBank/DDBJ whole genome shotgun (WGS) entry which is preliminary data.</text>
</comment>
<dbReference type="Pfam" id="PF03703">
    <property type="entry name" value="bPH_2"/>
    <property type="match status" value="1"/>
</dbReference>